<dbReference type="Proteomes" id="UP001174932">
    <property type="component" value="Unassembled WGS sequence"/>
</dbReference>
<sequence>MAQLTTKDLNTGSIPQSGVKLLNAITANKIWGETSLQYGFGTQSALTLDTEFAAMFKAIFGNGAKPDATFAFATLSERAYGMIDSVSQLDFSFTSNVNQVDFVLTSTDDRPDSTTEGFFQFPGNAMHGAGNAWSIGAFNSALSQMTATPEKGGGEYANWTVIHEIGHSLGLKHTHQEKTGIPPLPEVGQYMDNEMYSVMSYKGASDGVKYGHAVSMMALDVAALQGLYGKEAYAEGKSFYTLMDAKGGNLQLDEGDVMIGRAYYCIWDSGGEDTIQYSGSGKSSIINLNDATLNTAGISADLKALFAQLKAVDLVSYFDKDLKAGIFDQWHHAGGFFSQVLDFSNKKLHAIDGGFSIAHGAVIENAVGGFGADFLIGNEQDNMLIGVGGDDTLLGSSGRDELVGGAGEDWLDGGFGNDALTGGNGGDFFMFYAGGGTDTIIDFTHADYIDVSRLSGIDTYNELKSRMSNVDGDLVIKVGTAQIVVDGFQINDMQKGDFLF</sequence>
<dbReference type="RefSeq" id="WP_304376211.1">
    <property type="nucleotide sequence ID" value="NZ_JAUOZU010000007.1"/>
</dbReference>
<dbReference type="InterPro" id="IPR018511">
    <property type="entry name" value="Hemolysin-typ_Ca-bd_CS"/>
</dbReference>
<organism evidence="6 7">
    <name type="scientific">Rhizobium alvei</name>
    <dbReference type="NCBI Taxonomy" id="1132659"/>
    <lineage>
        <taxon>Bacteria</taxon>
        <taxon>Pseudomonadati</taxon>
        <taxon>Pseudomonadota</taxon>
        <taxon>Alphaproteobacteria</taxon>
        <taxon>Hyphomicrobiales</taxon>
        <taxon>Rhizobiaceae</taxon>
        <taxon>Rhizobium/Agrobacterium group</taxon>
        <taxon>Rhizobium</taxon>
    </lineage>
</organism>
<dbReference type="Pfam" id="PF08548">
    <property type="entry name" value="Peptidase_M10_C"/>
    <property type="match status" value="2"/>
</dbReference>
<evidence type="ECO:0000256" key="1">
    <source>
        <dbReference type="ARBA" id="ARBA00001913"/>
    </source>
</evidence>
<reference evidence="6" key="2">
    <citation type="submission" date="2023-07" db="EMBL/GenBank/DDBJ databases">
        <authorList>
            <person name="Shen H."/>
        </authorList>
    </citation>
    <scope>NUCLEOTIDE SEQUENCE</scope>
    <source>
        <strain evidence="6">TNR-22</strain>
    </source>
</reference>
<protein>
    <submittedName>
        <fullName evidence="6">M10 family metallopeptidase C-terminal domain-containing protein</fullName>
    </submittedName>
</protein>
<keyword evidence="3" id="KW-0964">Secreted</keyword>
<comment type="caution">
    <text evidence="6">The sequence shown here is derived from an EMBL/GenBank/DDBJ whole genome shotgun (WGS) entry which is preliminary data.</text>
</comment>
<name>A0ABT8YM30_9HYPH</name>
<dbReference type="PRINTS" id="PR00313">
    <property type="entry name" value="CABNDNGRPT"/>
</dbReference>
<dbReference type="SUPFAM" id="SSF51120">
    <property type="entry name" value="beta-Roll"/>
    <property type="match status" value="1"/>
</dbReference>
<keyword evidence="7" id="KW-1185">Reference proteome</keyword>
<comment type="subcellular location">
    <subcellularLocation>
        <location evidence="2">Secreted</location>
    </subcellularLocation>
</comment>
<feature type="domain" description="Peptidase M10 serralysin C-terminal" evidence="5">
    <location>
        <begin position="350"/>
        <end position="457"/>
    </location>
</feature>
<accession>A0ABT8YM30</accession>
<dbReference type="InterPro" id="IPR011049">
    <property type="entry name" value="Serralysin-like_metalloprot_C"/>
</dbReference>
<dbReference type="Pfam" id="PF13582">
    <property type="entry name" value="Reprolysin_3"/>
    <property type="match status" value="1"/>
</dbReference>
<feature type="domain" description="Peptidase M10 serralysin C-terminal" evidence="5">
    <location>
        <begin position="264"/>
        <end position="297"/>
    </location>
</feature>
<evidence type="ECO:0000313" key="7">
    <source>
        <dbReference type="Proteomes" id="UP001174932"/>
    </source>
</evidence>
<dbReference type="SUPFAM" id="SSF55486">
    <property type="entry name" value="Metalloproteases ('zincins'), catalytic domain"/>
    <property type="match status" value="1"/>
</dbReference>
<dbReference type="Gene3D" id="2.150.10.10">
    <property type="entry name" value="Serralysin-like metalloprotease, C-terminal"/>
    <property type="match status" value="1"/>
</dbReference>
<dbReference type="Gene3D" id="3.40.390.10">
    <property type="entry name" value="Collagenase (Catalytic Domain)"/>
    <property type="match status" value="1"/>
</dbReference>
<evidence type="ECO:0000259" key="5">
    <source>
        <dbReference type="Pfam" id="PF08548"/>
    </source>
</evidence>
<dbReference type="EMBL" id="JAUOZU010000007">
    <property type="protein sequence ID" value="MDO6964285.1"/>
    <property type="molecule type" value="Genomic_DNA"/>
</dbReference>
<keyword evidence="4" id="KW-0677">Repeat</keyword>
<dbReference type="PROSITE" id="PS00330">
    <property type="entry name" value="HEMOLYSIN_CALCIUM"/>
    <property type="match status" value="3"/>
</dbReference>
<evidence type="ECO:0000256" key="2">
    <source>
        <dbReference type="ARBA" id="ARBA00004613"/>
    </source>
</evidence>
<dbReference type="InterPro" id="IPR001343">
    <property type="entry name" value="Hemolysn_Ca-bd"/>
</dbReference>
<evidence type="ECO:0000256" key="3">
    <source>
        <dbReference type="ARBA" id="ARBA00022525"/>
    </source>
</evidence>
<proteinExistence type="predicted"/>
<dbReference type="InterPro" id="IPR013858">
    <property type="entry name" value="Peptidase_M10B_C"/>
</dbReference>
<dbReference type="Pfam" id="PF00353">
    <property type="entry name" value="HemolysinCabind"/>
    <property type="match status" value="2"/>
</dbReference>
<comment type="cofactor">
    <cofactor evidence="1">
        <name>Ca(2+)</name>
        <dbReference type="ChEBI" id="CHEBI:29108"/>
    </cofactor>
</comment>
<gene>
    <name evidence="6" type="ORF">Q4481_09975</name>
</gene>
<evidence type="ECO:0000256" key="4">
    <source>
        <dbReference type="ARBA" id="ARBA00022737"/>
    </source>
</evidence>
<evidence type="ECO:0000313" key="6">
    <source>
        <dbReference type="EMBL" id="MDO6964285.1"/>
    </source>
</evidence>
<reference evidence="6" key="1">
    <citation type="journal article" date="2015" name="Int. J. Syst. Evol. Microbiol.">
        <title>Rhizobium alvei sp. nov., isolated from a freshwater river.</title>
        <authorList>
            <person name="Sheu S.Y."/>
            <person name="Huang H.W."/>
            <person name="Young C.C."/>
            <person name="Chen W.M."/>
        </authorList>
    </citation>
    <scope>NUCLEOTIDE SEQUENCE</scope>
    <source>
        <strain evidence="6">TNR-22</strain>
    </source>
</reference>
<dbReference type="InterPro" id="IPR024079">
    <property type="entry name" value="MetalloPept_cat_dom_sf"/>
</dbReference>